<proteinExistence type="predicted"/>
<sequence length="135" mass="15714">MLTIQLYHILQILYFLLVSLSQNSSLQYNITHFIILTNDLARHPTSELKWHCWNTSIVDDAFIRLRFSFLAASNQDLQDWKAVTAPQLPQKRRWSLAAALRPWMLVPELLVALAAEVRLTQIGVSKTNDHLREYK</sequence>
<reference evidence="2" key="1">
    <citation type="submission" date="2023-06" db="EMBL/GenBank/DDBJ databases">
        <authorList>
            <person name="Kurt Z."/>
        </authorList>
    </citation>
    <scope>NUCLEOTIDE SEQUENCE</scope>
</reference>
<evidence type="ECO:0000313" key="2">
    <source>
        <dbReference type="EMBL" id="CAI9968700.1"/>
    </source>
</evidence>
<accession>A0AA86R1S2</accession>
<name>A0AA86R1S2_9EUKA</name>
<feature type="chain" id="PRO_5041702315" evidence="1">
    <location>
        <begin position="22"/>
        <end position="135"/>
    </location>
</feature>
<organism evidence="2">
    <name type="scientific">Hexamita inflata</name>
    <dbReference type="NCBI Taxonomy" id="28002"/>
    <lineage>
        <taxon>Eukaryota</taxon>
        <taxon>Metamonada</taxon>
        <taxon>Diplomonadida</taxon>
        <taxon>Hexamitidae</taxon>
        <taxon>Hexamitinae</taxon>
        <taxon>Hexamita</taxon>
    </lineage>
</organism>
<dbReference type="EMBL" id="CAXDID020000376">
    <property type="protein sequence ID" value="CAL6083988.1"/>
    <property type="molecule type" value="Genomic_DNA"/>
</dbReference>
<evidence type="ECO:0000313" key="4">
    <source>
        <dbReference type="Proteomes" id="UP001642409"/>
    </source>
</evidence>
<reference evidence="3 4" key="2">
    <citation type="submission" date="2024-07" db="EMBL/GenBank/DDBJ databases">
        <authorList>
            <person name="Akdeniz Z."/>
        </authorList>
    </citation>
    <scope>NUCLEOTIDE SEQUENCE [LARGE SCALE GENOMIC DNA]</scope>
</reference>
<protein>
    <submittedName>
        <fullName evidence="3">Hypothetical_protein</fullName>
    </submittedName>
</protein>
<feature type="signal peptide" evidence="1">
    <location>
        <begin position="1"/>
        <end position="21"/>
    </location>
</feature>
<comment type="caution">
    <text evidence="2">The sequence shown here is derived from an EMBL/GenBank/DDBJ whole genome shotgun (WGS) entry which is preliminary data.</text>
</comment>
<gene>
    <name evidence="2" type="ORF">HINF_LOCUS56345</name>
    <name evidence="3" type="ORF">HINF_LOCUS61986</name>
</gene>
<dbReference type="EMBL" id="CATOUU010001047">
    <property type="protein sequence ID" value="CAI9968700.1"/>
    <property type="molecule type" value="Genomic_DNA"/>
</dbReference>
<dbReference type="AlphaFoldDB" id="A0AA86R1S2"/>
<evidence type="ECO:0000256" key="1">
    <source>
        <dbReference type="SAM" id="SignalP"/>
    </source>
</evidence>
<dbReference type="Proteomes" id="UP001642409">
    <property type="component" value="Unassembled WGS sequence"/>
</dbReference>
<keyword evidence="4" id="KW-1185">Reference proteome</keyword>
<keyword evidence="1" id="KW-0732">Signal</keyword>
<evidence type="ECO:0000313" key="3">
    <source>
        <dbReference type="EMBL" id="CAL6083988.1"/>
    </source>
</evidence>